<dbReference type="PANTHER" id="PTHR35176">
    <property type="entry name" value="HEME OXYGENASE HI_0854-RELATED"/>
    <property type="match status" value="1"/>
</dbReference>
<proteinExistence type="predicted"/>
<feature type="domain" description="Pyridoxamine 5'-phosphate oxidase N-terminal" evidence="2">
    <location>
        <begin position="6"/>
        <end position="135"/>
    </location>
</feature>
<dbReference type="PANTHER" id="PTHR35176:SF2">
    <property type="entry name" value="F420H(2)-DEPENDENT REDUCTASE RV1155"/>
    <property type="match status" value="1"/>
</dbReference>
<dbReference type="InterPro" id="IPR011576">
    <property type="entry name" value="Pyridox_Oxase_N"/>
</dbReference>
<keyword evidence="1" id="KW-0560">Oxidoreductase</keyword>
<dbReference type="EMBL" id="BAABBX010000002">
    <property type="protein sequence ID" value="GAA4183704.1"/>
    <property type="molecule type" value="Genomic_DNA"/>
</dbReference>
<evidence type="ECO:0000256" key="1">
    <source>
        <dbReference type="ARBA" id="ARBA00023002"/>
    </source>
</evidence>
<dbReference type="RefSeq" id="WP_344773152.1">
    <property type="nucleotide sequence ID" value="NZ_BAABBX010000002.1"/>
</dbReference>
<evidence type="ECO:0000313" key="3">
    <source>
        <dbReference type="EMBL" id="GAA4183704.1"/>
    </source>
</evidence>
<evidence type="ECO:0000313" key="4">
    <source>
        <dbReference type="Proteomes" id="UP001500213"/>
    </source>
</evidence>
<dbReference type="Proteomes" id="UP001500213">
    <property type="component" value="Unassembled WGS sequence"/>
</dbReference>
<dbReference type="InterPro" id="IPR019967">
    <property type="entry name" value="F420-dep_enz_PPOX_Rv0121"/>
</dbReference>
<evidence type="ECO:0000259" key="2">
    <source>
        <dbReference type="Pfam" id="PF01243"/>
    </source>
</evidence>
<keyword evidence="4" id="KW-1185">Reference proteome</keyword>
<dbReference type="Pfam" id="PF01243">
    <property type="entry name" value="PNPOx_N"/>
    <property type="match status" value="1"/>
</dbReference>
<name>A0ABP8AGU2_9MICO</name>
<dbReference type="InterPro" id="IPR012349">
    <property type="entry name" value="Split_barrel_FMN-bd"/>
</dbReference>
<dbReference type="InterPro" id="IPR052019">
    <property type="entry name" value="F420H2_bilvrd_red/Heme_oxyg"/>
</dbReference>
<gene>
    <name evidence="3" type="ORF">GCM10022288_03420</name>
</gene>
<organism evidence="3 4">
    <name type="scientific">Gryllotalpicola kribbensis</name>
    <dbReference type="NCBI Taxonomy" id="993084"/>
    <lineage>
        <taxon>Bacteria</taxon>
        <taxon>Bacillati</taxon>
        <taxon>Actinomycetota</taxon>
        <taxon>Actinomycetes</taxon>
        <taxon>Micrococcales</taxon>
        <taxon>Microbacteriaceae</taxon>
        <taxon>Gryllotalpicola</taxon>
    </lineage>
</organism>
<dbReference type="NCBIfam" id="TIGR03668">
    <property type="entry name" value="Rv0121_F420"/>
    <property type="match status" value="1"/>
</dbReference>
<reference evidence="4" key="1">
    <citation type="journal article" date="2019" name="Int. J. Syst. Evol. Microbiol.">
        <title>The Global Catalogue of Microorganisms (GCM) 10K type strain sequencing project: providing services to taxonomists for standard genome sequencing and annotation.</title>
        <authorList>
            <consortium name="The Broad Institute Genomics Platform"/>
            <consortium name="The Broad Institute Genome Sequencing Center for Infectious Disease"/>
            <person name="Wu L."/>
            <person name="Ma J."/>
        </authorList>
    </citation>
    <scope>NUCLEOTIDE SEQUENCE [LARGE SCALE GENOMIC DNA]</scope>
    <source>
        <strain evidence="4">JCM 17593</strain>
    </source>
</reference>
<sequence>MKLAESEARARLGGARSLRLATVGASGAPHLVPITFAVEGDLIYTAVDHKPKSSRALRRLANIARDPRVSLLADEYSDEWHELWWVRVDGRAEVIEDADAMRHPLDALAARYRQYRTRRPDGPVIVIRVDRWAGWSAA</sequence>
<comment type="caution">
    <text evidence="3">The sequence shown here is derived from an EMBL/GenBank/DDBJ whole genome shotgun (WGS) entry which is preliminary data.</text>
</comment>
<protein>
    <submittedName>
        <fullName evidence="3">TIGR03668 family PPOX class F420-dependent oxidoreductase</fullName>
    </submittedName>
</protein>
<dbReference type="SUPFAM" id="SSF50475">
    <property type="entry name" value="FMN-binding split barrel"/>
    <property type="match status" value="1"/>
</dbReference>
<dbReference type="Gene3D" id="2.30.110.10">
    <property type="entry name" value="Electron Transport, Fmn-binding Protein, Chain A"/>
    <property type="match status" value="1"/>
</dbReference>
<accession>A0ABP8AGU2</accession>